<keyword evidence="2" id="KW-1185">Reference proteome</keyword>
<dbReference type="OrthoDB" id="976871at2"/>
<evidence type="ECO:0008006" key="3">
    <source>
        <dbReference type="Google" id="ProtNLM"/>
    </source>
</evidence>
<reference evidence="2" key="1">
    <citation type="submission" date="2014-11" db="EMBL/GenBank/DDBJ databases">
        <title>Genome sequencing of Roseivirga sp. D-25.</title>
        <authorList>
            <person name="Selvaratnam C."/>
            <person name="Thevarajoo S."/>
            <person name="Goh K.M."/>
            <person name="Eee R."/>
            <person name="Chan K.-G."/>
            <person name="Chong C.S."/>
        </authorList>
    </citation>
    <scope>NUCLEOTIDE SEQUENCE [LARGE SCALE GENOMIC DNA]</scope>
    <source>
        <strain evidence="2">D-25</strain>
    </source>
</reference>
<evidence type="ECO:0000313" key="1">
    <source>
        <dbReference type="EMBL" id="KOF04174.1"/>
    </source>
</evidence>
<evidence type="ECO:0000313" key="2">
    <source>
        <dbReference type="Proteomes" id="UP000036908"/>
    </source>
</evidence>
<protein>
    <recommendedName>
        <fullName evidence="3">Wadjet protein JetD C-terminal domain-containing protein</fullName>
    </recommendedName>
</protein>
<dbReference type="EMBL" id="JSVA01000004">
    <property type="protein sequence ID" value="KOF04174.1"/>
    <property type="molecule type" value="Genomic_DNA"/>
</dbReference>
<gene>
    <name evidence="1" type="ORF">OB69_04135</name>
</gene>
<accession>A0A0L8APA9</accession>
<organism evidence="1 2">
    <name type="scientific">Roseivirga seohaensis subsp. aquiponti</name>
    <dbReference type="NCBI Taxonomy" id="1566026"/>
    <lineage>
        <taxon>Bacteria</taxon>
        <taxon>Pseudomonadati</taxon>
        <taxon>Bacteroidota</taxon>
        <taxon>Cytophagia</taxon>
        <taxon>Cytophagales</taxon>
        <taxon>Roseivirgaceae</taxon>
        <taxon>Roseivirga</taxon>
    </lineage>
</organism>
<dbReference type="Proteomes" id="UP000036908">
    <property type="component" value="Unassembled WGS sequence"/>
</dbReference>
<dbReference type="PATRIC" id="fig|1566026.4.peg.2601"/>
<dbReference type="AlphaFoldDB" id="A0A0L8APA9"/>
<comment type="caution">
    <text evidence="1">The sequence shown here is derived from an EMBL/GenBank/DDBJ whole genome shotgun (WGS) entry which is preliminary data.</text>
</comment>
<proteinExistence type="predicted"/>
<dbReference type="RefSeq" id="WP_053222416.1">
    <property type="nucleotide sequence ID" value="NZ_JSVA01000004.1"/>
</dbReference>
<name>A0A0L8APA9_9BACT</name>
<sequence length="264" mass="30482">MKETDYHTYHRLLMGEAISHSVLPSRIKHSSIFKQLLESGIVEKTKVGRGFCFMVSDTMNYRDFFSTTFPEKDTSISKSGNIRQFRDSKARKVATEAVFFLRGFSAIRLEDQTLDLGHYTQNFGLFAVKSPSLETKKICFVENLHPFLMAENLLGNDYVYIHKYGRIGAKSIKPFKLGEALVFVDYDFNGLDEYLRIKSVFPQAQLYIPENFETLFERFAKSLKGNKAVASAQVKSSLLPEVVKIRNLVERHHRFLEQEILFHD</sequence>